<evidence type="ECO:0000313" key="1">
    <source>
        <dbReference type="EMBL" id="MBD1400466.1"/>
    </source>
</evidence>
<dbReference type="RefSeq" id="WP_191155026.1">
    <property type="nucleotide sequence ID" value="NZ_JACWUN010000007.1"/>
</dbReference>
<proteinExistence type="predicted"/>
<protein>
    <submittedName>
        <fullName evidence="1">Uncharacterized protein</fullName>
    </submittedName>
</protein>
<accession>A0A8J6QPM8</accession>
<organism evidence="1 2">
    <name type="scientific">Pelovirga terrestris</name>
    <dbReference type="NCBI Taxonomy" id="2771352"/>
    <lineage>
        <taxon>Bacteria</taxon>
        <taxon>Pseudomonadati</taxon>
        <taxon>Thermodesulfobacteriota</taxon>
        <taxon>Desulfuromonadia</taxon>
        <taxon>Geobacterales</taxon>
        <taxon>Geobacteraceae</taxon>
        <taxon>Pelovirga</taxon>
    </lineage>
</organism>
<dbReference type="EMBL" id="JACWUN010000007">
    <property type="protein sequence ID" value="MBD1400466.1"/>
    <property type="molecule type" value="Genomic_DNA"/>
</dbReference>
<dbReference type="Proteomes" id="UP000632828">
    <property type="component" value="Unassembled WGS sequence"/>
</dbReference>
<sequence>MKQQQCILCNHLFDPDQPLTEPAEIAGMHLARQEYGDAGKVCPVCLAGRGRLAMMYRSDCFD</sequence>
<gene>
    <name evidence="1" type="ORF">ICT70_07265</name>
</gene>
<comment type="caution">
    <text evidence="1">The sequence shown here is derived from an EMBL/GenBank/DDBJ whole genome shotgun (WGS) entry which is preliminary data.</text>
</comment>
<keyword evidence="2" id="KW-1185">Reference proteome</keyword>
<name>A0A8J6QPM8_9BACT</name>
<dbReference type="SUPFAM" id="SSF57802">
    <property type="entry name" value="Rubredoxin-like"/>
    <property type="match status" value="1"/>
</dbReference>
<reference evidence="1" key="1">
    <citation type="submission" date="2020-09" db="EMBL/GenBank/DDBJ databases">
        <title>Pelobacter alkaliphilus sp. nov., a novel anaerobic arsenate-reducing bacterium from terrestrial mud volcano.</title>
        <authorList>
            <person name="Khomyakova M.A."/>
            <person name="Merkel A.Y."/>
            <person name="Slobodkin A.I."/>
        </authorList>
    </citation>
    <scope>NUCLEOTIDE SEQUENCE</scope>
    <source>
        <strain evidence="1">M08fum</strain>
    </source>
</reference>
<evidence type="ECO:0000313" key="2">
    <source>
        <dbReference type="Proteomes" id="UP000632828"/>
    </source>
</evidence>
<dbReference type="AlphaFoldDB" id="A0A8J6QPM8"/>